<gene>
    <name evidence="2" type="ORF">C823_05362</name>
</gene>
<dbReference type="AlphaFoldDB" id="N2A0F3"/>
<accession>N2A0F3</accession>
<feature type="transmembrane region" description="Helical" evidence="1">
    <location>
        <begin position="7"/>
        <end position="24"/>
    </location>
</feature>
<dbReference type="EMBL" id="AQFT01000158">
    <property type="protein sequence ID" value="EMZ19888.1"/>
    <property type="molecule type" value="Genomic_DNA"/>
</dbReference>
<dbReference type="eggNOG" id="ENOG5033H2K">
    <property type="taxonomic scope" value="Bacteria"/>
</dbReference>
<dbReference type="Proteomes" id="UP000012589">
    <property type="component" value="Unassembled WGS sequence"/>
</dbReference>
<name>N2A0F3_9FIRM</name>
<organism evidence="2 3">
    <name type="scientific">Eubacterium plexicaudatum ASF492</name>
    <dbReference type="NCBI Taxonomy" id="1235802"/>
    <lineage>
        <taxon>Bacteria</taxon>
        <taxon>Bacillati</taxon>
        <taxon>Bacillota</taxon>
        <taxon>Clostridia</taxon>
        <taxon>Eubacteriales</taxon>
        <taxon>Eubacteriaceae</taxon>
        <taxon>Eubacterium</taxon>
    </lineage>
</organism>
<reference evidence="2 3" key="1">
    <citation type="journal article" date="2014" name="Genome Announc.">
        <title>Draft genome sequences of the altered schaedler flora, a defined bacterial community from gnotobiotic mice.</title>
        <authorList>
            <person name="Wannemuehler M.J."/>
            <person name="Overstreet A.M."/>
            <person name="Ward D.V."/>
            <person name="Phillips G.J."/>
        </authorList>
    </citation>
    <scope>NUCLEOTIDE SEQUENCE [LARGE SCALE GENOMIC DNA]</scope>
    <source>
        <strain evidence="2 3">ASF492</strain>
    </source>
</reference>
<proteinExistence type="predicted"/>
<evidence type="ECO:0000313" key="3">
    <source>
        <dbReference type="Proteomes" id="UP000012589"/>
    </source>
</evidence>
<comment type="caution">
    <text evidence="2">The sequence shown here is derived from an EMBL/GenBank/DDBJ whole genome shotgun (WGS) entry which is preliminary data.</text>
</comment>
<protein>
    <submittedName>
        <fullName evidence="2">Uncharacterized protein</fullName>
    </submittedName>
</protein>
<feature type="transmembrane region" description="Helical" evidence="1">
    <location>
        <begin position="30"/>
        <end position="49"/>
    </location>
</feature>
<evidence type="ECO:0000313" key="2">
    <source>
        <dbReference type="EMBL" id="EMZ19888.1"/>
    </source>
</evidence>
<dbReference type="PATRIC" id="fig|1235802.3.peg.5657"/>
<evidence type="ECO:0000256" key="1">
    <source>
        <dbReference type="SAM" id="Phobius"/>
    </source>
</evidence>
<dbReference type="HOGENOM" id="CLU_209098_0_0_9"/>
<sequence length="61" mass="6757">MKHILKGAVVVVGVMIINMIIHIICNVNGVELNGTVMSTMMALVALFLYEGWIKLEKNVED</sequence>
<keyword evidence="1" id="KW-1133">Transmembrane helix</keyword>
<keyword evidence="3" id="KW-1185">Reference proteome</keyword>
<keyword evidence="1" id="KW-0812">Transmembrane</keyword>
<keyword evidence="1" id="KW-0472">Membrane</keyword>